<dbReference type="InterPro" id="IPR031167">
    <property type="entry name" value="G_OBG"/>
</dbReference>
<dbReference type="PROSITE" id="PS51710">
    <property type="entry name" value="G_OBG"/>
    <property type="match status" value="1"/>
</dbReference>
<comment type="cofactor">
    <cofactor evidence="1">
        <name>Mg(2+)</name>
        <dbReference type="ChEBI" id="CHEBI:18420"/>
    </cofactor>
</comment>
<keyword evidence="4 6" id="KW-0067">ATP-binding</keyword>
<accession>A0A7X3S5M9</accession>
<evidence type="ECO:0000256" key="4">
    <source>
        <dbReference type="ARBA" id="ARBA00022840"/>
    </source>
</evidence>
<comment type="function">
    <text evidence="6">ATPase that binds to both the 70S ribosome and the 50S ribosomal subunit in a nucleotide-independent manner.</text>
</comment>
<keyword evidence="2" id="KW-0479">Metal-binding</keyword>
<feature type="domain" description="OBG-type G" evidence="7">
    <location>
        <begin position="3"/>
        <end position="259"/>
    </location>
</feature>
<comment type="similarity">
    <text evidence="6">Belongs to the TRAFAC class OBG-HflX-like GTPase superfamily. OBG GTPase family. YchF/OLA1 subfamily.</text>
</comment>
<dbReference type="PROSITE" id="PS51880">
    <property type="entry name" value="TGS"/>
    <property type="match status" value="1"/>
</dbReference>
<dbReference type="GO" id="GO:0043023">
    <property type="term" value="F:ribosomal large subunit binding"/>
    <property type="evidence" value="ECO:0007669"/>
    <property type="project" value="UniProtKB-UniRule"/>
</dbReference>
<dbReference type="AlphaFoldDB" id="A0A7X3S5M9"/>
<dbReference type="InterPro" id="IPR023192">
    <property type="entry name" value="TGS-like_dom_sf"/>
</dbReference>
<reference evidence="9 10" key="1">
    <citation type="submission" date="2019-12" db="EMBL/GenBank/DDBJ databases">
        <authorList>
            <person name="Li M."/>
        </authorList>
    </citation>
    <scope>NUCLEOTIDE SEQUENCE [LARGE SCALE GENOMIC DNA]</scope>
    <source>
        <strain evidence="9 10">GBMRC 2046</strain>
    </source>
</reference>
<sequence length="366" mass="39378">MGFQCGIVGLPNVGKSTLFNALTKTAAAQAANFPFCTIEPNTGDVAVPDPRLEKIAGIAKSASIVPTRLTFVDIAGLVRGASKGEGLGNQFLANIREVDAIAHVLRCFEDEDITHVDGKIDPIADAETVETELMVADLESLERRITPLRKKATGGDKDAKAVLPVMEAALELLQNGRPVRHLELSSPEERRILKELNLLTSKPILYVCNVDEGSAANGNEFSARVAEKAAAEGAACVVISAAIEAEIAQLAEEEQKDYLAEMGLEEPGLDRMIRAGYELLGLITYFTCGPKEARAWTVREGTKAPQAAGVIHTDFEKGFIRAQTIGFDDYVTLGGETAAKEAGKARDEGKEYVVKDGDVMLFKFNR</sequence>
<dbReference type="InterPro" id="IPR012676">
    <property type="entry name" value="TGS-like"/>
</dbReference>
<dbReference type="PRINTS" id="PR00326">
    <property type="entry name" value="GTP1OBG"/>
</dbReference>
<proteinExistence type="inferred from homology"/>
<dbReference type="Gene3D" id="1.10.150.300">
    <property type="entry name" value="TGS-like domain"/>
    <property type="match status" value="1"/>
</dbReference>
<dbReference type="Pfam" id="PF06071">
    <property type="entry name" value="YchF-GTPase_C"/>
    <property type="match status" value="1"/>
</dbReference>
<evidence type="ECO:0000313" key="9">
    <source>
        <dbReference type="EMBL" id="MXN63346.1"/>
    </source>
</evidence>
<dbReference type="EMBL" id="WUMV01000001">
    <property type="protein sequence ID" value="MXN63346.1"/>
    <property type="molecule type" value="Genomic_DNA"/>
</dbReference>
<dbReference type="FunFam" id="3.10.20.30:FF:000001">
    <property type="entry name" value="Ribosome-binding ATPase YchF"/>
    <property type="match status" value="1"/>
</dbReference>
<comment type="caution">
    <text evidence="9">The sequence shown here is derived from an EMBL/GenBank/DDBJ whole genome shotgun (WGS) entry which is preliminary data.</text>
</comment>
<evidence type="ECO:0000259" key="7">
    <source>
        <dbReference type="PROSITE" id="PS51710"/>
    </source>
</evidence>
<dbReference type="InterPro" id="IPR027417">
    <property type="entry name" value="P-loop_NTPase"/>
</dbReference>
<feature type="binding site" evidence="6">
    <location>
        <begin position="12"/>
        <end position="17"/>
    </location>
    <ligand>
        <name>ATP</name>
        <dbReference type="ChEBI" id="CHEBI:30616"/>
    </ligand>
</feature>
<dbReference type="Gene3D" id="3.40.50.300">
    <property type="entry name" value="P-loop containing nucleotide triphosphate hydrolases"/>
    <property type="match status" value="1"/>
</dbReference>
<dbReference type="PANTHER" id="PTHR23305:SF18">
    <property type="entry name" value="OBG-TYPE G DOMAIN-CONTAINING PROTEIN"/>
    <property type="match status" value="1"/>
</dbReference>
<dbReference type="PANTHER" id="PTHR23305">
    <property type="entry name" value="OBG GTPASE FAMILY"/>
    <property type="match status" value="1"/>
</dbReference>
<dbReference type="InterPro" id="IPR012675">
    <property type="entry name" value="Beta-grasp_dom_sf"/>
</dbReference>
<dbReference type="GO" id="GO:0005737">
    <property type="term" value="C:cytoplasm"/>
    <property type="evidence" value="ECO:0007669"/>
    <property type="project" value="TreeGrafter"/>
</dbReference>
<protein>
    <recommendedName>
        <fullName evidence="6">Ribosome-binding ATPase YchF</fullName>
    </recommendedName>
</protein>
<dbReference type="Proteomes" id="UP000433101">
    <property type="component" value="Unassembled WGS sequence"/>
</dbReference>
<name>A0A7X3S5M9_9HYPH</name>
<dbReference type="GO" id="GO:0005524">
    <property type="term" value="F:ATP binding"/>
    <property type="evidence" value="ECO:0007669"/>
    <property type="project" value="UniProtKB-UniRule"/>
</dbReference>
<dbReference type="RefSeq" id="WP_160773608.1">
    <property type="nucleotide sequence ID" value="NZ_WUMV01000001.1"/>
</dbReference>
<dbReference type="InterPro" id="IPR006073">
    <property type="entry name" value="GTP-bd"/>
</dbReference>
<evidence type="ECO:0000256" key="5">
    <source>
        <dbReference type="ARBA" id="ARBA00022842"/>
    </source>
</evidence>
<dbReference type="InterPro" id="IPR004095">
    <property type="entry name" value="TGS"/>
</dbReference>
<dbReference type="InterPro" id="IPR013029">
    <property type="entry name" value="YchF_C"/>
</dbReference>
<dbReference type="PIRSF" id="PIRSF006641">
    <property type="entry name" value="CHP00092"/>
    <property type="match status" value="1"/>
</dbReference>
<dbReference type="InterPro" id="IPR004396">
    <property type="entry name" value="ATPase_YchF/OLA1"/>
</dbReference>
<dbReference type="HAMAP" id="MF_00944">
    <property type="entry name" value="YchF_OLA1_ATPase"/>
    <property type="match status" value="1"/>
</dbReference>
<dbReference type="GO" id="GO:0016887">
    <property type="term" value="F:ATP hydrolysis activity"/>
    <property type="evidence" value="ECO:0007669"/>
    <property type="project" value="UniProtKB-UniRule"/>
</dbReference>
<evidence type="ECO:0000256" key="1">
    <source>
        <dbReference type="ARBA" id="ARBA00001946"/>
    </source>
</evidence>
<dbReference type="FunFam" id="1.10.150.300:FF:000001">
    <property type="entry name" value="Ribosome-binding ATPase YchF"/>
    <property type="match status" value="1"/>
</dbReference>
<evidence type="ECO:0000313" key="10">
    <source>
        <dbReference type="Proteomes" id="UP000433101"/>
    </source>
</evidence>
<dbReference type="Gene3D" id="3.10.20.30">
    <property type="match status" value="1"/>
</dbReference>
<evidence type="ECO:0000256" key="6">
    <source>
        <dbReference type="HAMAP-Rule" id="MF_00944"/>
    </source>
</evidence>
<evidence type="ECO:0000259" key="8">
    <source>
        <dbReference type="PROSITE" id="PS51880"/>
    </source>
</evidence>
<evidence type="ECO:0000256" key="3">
    <source>
        <dbReference type="ARBA" id="ARBA00022741"/>
    </source>
</evidence>
<dbReference type="SUPFAM" id="SSF52540">
    <property type="entry name" value="P-loop containing nucleoside triphosphate hydrolases"/>
    <property type="match status" value="1"/>
</dbReference>
<dbReference type="GO" id="GO:0005525">
    <property type="term" value="F:GTP binding"/>
    <property type="evidence" value="ECO:0007669"/>
    <property type="project" value="InterPro"/>
</dbReference>
<organism evidence="9 10">
    <name type="scientific">Stappia sediminis</name>
    <dbReference type="NCBI Taxonomy" id="2692190"/>
    <lineage>
        <taxon>Bacteria</taxon>
        <taxon>Pseudomonadati</taxon>
        <taxon>Pseudomonadota</taxon>
        <taxon>Alphaproteobacteria</taxon>
        <taxon>Hyphomicrobiales</taxon>
        <taxon>Stappiaceae</taxon>
        <taxon>Stappia</taxon>
    </lineage>
</organism>
<dbReference type="GO" id="GO:0046872">
    <property type="term" value="F:metal ion binding"/>
    <property type="evidence" value="ECO:0007669"/>
    <property type="project" value="UniProtKB-KW"/>
</dbReference>
<evidence type="ECO:0000256" key="2">
    <source>
        <dbReference type="ARBA" id="ARBA00022723"/>
    </source>
</evidence>
<gene>
    <name evidence="6 9" type="primary">ychF</name>
    <name evidence="9" type="ORF">GR183_00385</name>
</gene>
<dbReference type="SUPFAM" id="SSF81271">
    <property type="entry name" value="TGS-like"/>
    <property type="match status" value="1"/>
</dbReference>
<keyword evidence="10" id="KW-1185">Reference proteome</keyword>
<dbReference type="CDD" id="cd01900">
    <property type="entry name" value="YchF"/>
    <property type="match status" value="1"/>
</dbReference>
<feature type="domain" description="TGS" evidence="8">
    <location>
        <begin position="281"/>
        <end position="364"/>
    </location>
</feature>
<dbReference type="NCBIfam" id="TIGR00092">
    <property type="entry name" value="redox-regulated ATPase YchF"/>
    <property type="match status" value="1"/>
</dbReference>
<dbReference type="Pfam" id="PF01926">
    <property type="entry name" value="MMR_HSR1"/>
    <property type="match status" value="1"/>
</dbReference>
<keyword evidence="5" id="KW-0460">Magnesium</keyword>
<dbReference type="CDD" id="cd04867">
    <property type="entry name" value="TGS_YchF_OLA1"/>
    <property type="match status" value="1"/>
</dbReference>
<dbReference type="InterPro" id="IPR041706">
    <property type="entry name" value="YchF_N"/>
</dbReference>
<keyword evidence="3 6" id="KW-0547">Nucleotide-binding</keyword>